<dbReference type="InterPro" id="IPR001507">
    <property type="entry name" value="ZP_dom"/>
</dbReference>
<dbReference type="PANTHER" id="PTHR22907">
    <property type="entry name" value="GH04558P"/>
    <property type="match status" value="1"/>
</dbReference>
<dbReference type="Proteomes" id="UP000614601">
    <property type="component" value="Unassembled WGS sequence"/>
</dbReference>
<evidence type="ECO:0000313" key="4">
    <source>
        <dbReference type="Proteomes" id="UP000614601"/>
    </source>
</evidence>
<comment type="caution">
    <text evidence="3">The sequence shown here is derived from an EMBL/GenBank/DDBJ whole genome shotgun (WGS) entry which is preliminary data.</text>
</comment>
<feature type="domain" description="ZP" evidence="2">
    <location>
        <begin position="1"/>
        <end position="174"/>
    </location>
</feature>
<evidence type="ECO:0000313" key="3">
    <source>
        <dbReference type="EMBL" id="CAD5209548.1"/>
    </source>
</evidence>
<dbReference type="PANTHER" id="PTHR22907:SF34">
    <property type="entry name" value="ZP DOMAIN-CONTAINING PROTEIN"/>
    <property type="match status" value="1"/>
</dbReference>
<dbReference type="AlphaFoldDB" id="A0A811K337"/>
<keyword evidence="1" id="KW-0732">Signal</keyword>
<dbReference type="EMBL" id="CAJFCW020000002">
    <property type="protein sequence ID" value="CAG9089580.1"/>
    <property type="molecule type" value="Genomic_DNA"/>
</dbReference>
<gene>
    <name evidence="3" type="ORF">BOKJ2_LOCUS2742</name>
</gene>
<dbReference type="Pfam" id="PF25301">
    <property type="entry name" value="CUT_C"/>
    <property type="match status" value="1"/>
</dbReference>
<dbReference type="EMBL" id="CAJFDH010000002">
    <property type="protein sequence ID" value="CAD5209548.1"/>
    <property type="molecule type" value="Genomic_DNA"/>
</dbReference>
<accession>A0A811K337</accession>
<protein>
    <recommendedName>
        <fullName evidence="2">ZP domain-containing protein</fullName>
    </recommendedName>
</protein>
<sequence>MLKWLQKCTRQYVMIPTMLATIALAQFNSSNIIELPVSRFPEPKCSYNVLHNDRYGSPVNGKINIGDPLYHKWDCNYGERGSVDIYCMMVHSCTVTTQRQTQPVEIIDEFGCTLFPQVISNIKYDSDLTGGLRVQAFSLDVDEPAINFRCSIKLLLKLNGICRRPQCAVQAADWVRKRRSISQFDRNLA</sequence>
<keyword evidence="4" id="KW-1185">Reference proteome</keyword>
<evidence type="ECO:0000259" key="2">
    <source>
        <dbReference type="PROSITE" id="PS51034"/>
    </source>
</evidence>
<dbReference type="OrthoDB" id="5919011at2759"/>
<dbReference type="Proteomes" id="UP000783686">
    <property type="component" value="Unassembled WGS sequence"/>
</dbReference>
<evidence type="ECO:0000256" key="1">
    <source>
        <dbReference type="ARBA" id="ARBA00022729"/>
    </source>
</evidence>
<dbReference type="InterPro" id="IPR057475">
    <property type="entry name" value="CUT_C"/>
</dbReference>
<dbReference type="InterPro" id="IPR051962">
    <property type="entry name" value="Cuticlin"/>
</dbReference>
<organism evidence="3 4">
    <name type="scientific">Bursaphelenchus okinawaensis</name>
    <dbReference type="NCBI Taxonomy" id="465554"/>
    <lineage>
        <taxon>Eukaryota</taxon>
        <taxon>Metazoa</taxon>
        <taxon>Ecdysozoa</taxon>
        <taxon>Nematoda</taxon>
        <taxon>Chromadorea</taxon>
        <taxon>Rhabditida</taxon>
        <taxon>Tylenchina</taxon>
        <taxon>Tylenchomorpha</taxon>
        <taxon>Aphelenchoidea</taxon>
        <taxon>Aphelenchoididae</taxon>
        <taxon>Bursaphelenchus</taxon>
    </lineage>
</organism>
<name>A0A811K337_9BILA</name>
<dbReference type="PROSITE" id="PS51034">
    <property type="entry name" value="ZP_2"/>
    <property type="match status" value="1"/>
</dbReference>
<reference evidence="3" key="1">
    <citation type="submission" date="2020-09" db="EMBL/GenBank/DDBJ databases">
        <authorList>
            <person name="Kikuchi T."/>
        </authorList>
    </citation>
    <scope>NUCLEOTIDE SEQUENCE</scope>
    <source>
        <strain evidence="3">SH1</strain>
    </source>
</reference>
<proteinExistence type="predicted"/>